<dbReference type="InterPro" id="IPR036388">
    <property type="entry name" value="WH-like_DNA-bd_sf"/>
</dbReference>
<evidence type="ECO:0000256" key="4">
    <source>
        <dbReference type="ARBA" id="ARBA00023163"/>
    </source>
</evidence>
<proteinExistence type="inferred from homology"/>
<dbReference type="InterPro" id="IPR036390">
    <property type="entry name" value="WH_DNA-bd_sf"/>
</dbReference>
<dbReference type="SUPFAM" id="SSF53850">
    <property type="entry name" value="Periplasmic binding protein-like II"/>
    <property type="match status" value="1"/>
</dbReference>
<evidence type="ECO:0000313" key="6">
    <source>
        <dbReference type="EMBL" id="SHI12780.1"/>
    </source>
</evidence>
<dbReference type="FunFam" id="1.10.10.10:FF:000001">
    <property type="entry name" value="LysR family transcriptional regulator"/>
    <property type="match status" value="1"/>
</dbReference>
<reference evidence="6 7" key="1">
    <citation type="submission" date="2016-11" db="EMBL/GenBank/DDBJ databases">
        <authorList>
            <person name="Jaros S."/>
            <person name="Januszkiewicz K."/>
            <person name="Wedrychowicz H."/>
        </authorList>
    </citation>
    <scope>NUCLEOTIDE SEQUENCE [LARGE SCALE GENOMIC DNA]</scope>
    <source>
        <strain evidence="6 7">DSM 10068</strain>
    </source>
</reference>
<dbReference type="Gene3D" id="1.10.10.10">
    <property type="entry name" value="Winged helix-like DNA-binding domain superfamily/Winged helix DNA-binding domain"/>
    <property type="match status" value="1"/>
</dbReference>
<gene>
    <name evidence="6" type="ORF">SAMN02745823_02618</name>
</gene>
<dbReference type="GO" id="GO:0003677">
    <property type="term" value="F:DNA binding"/>
    <property type="evidence" value="ECO:0007669"/>
    <property type="project" value="UniProtKB-KW"/>
</dbReference>
<dbReference type="Gene3D" id="3.40.190.10">
    <property type="entry name" value="Periplasmic binding protein-like II"/>
    <property type="match status" value="2"/>
</dbReference>
<dbReference type="GO" id="GO:0032993">
    <property type="term" value="C:protein-DNA complex"/>
    <property type="evidence" value="ECO:0007669"/>
    <property type="project" value="TreeGrafter"/>
</dbReference>
<accession>A0A1M5YLD4</accession>
<evidence type="ECO:0000256" key="3">
    <source>
        <dbReference type="ARBA" id="ARBA00023125"/>
    </source>
</evidence>
<comment type="similarity">
    <text evidence="1">Belongs to the LysR transcriptional regulatory family.</text>
</comment>
<evidence type="ECO:0000256" key="1">
    <source>
        <dbReference type="ARBA" id="ARBA00009437"/>
    </source>
</evidence>
<dbReference type="CDD" id="cd08414">
    <property type="entry name" value="PBP2_LTTR_aromatics_like"/>
    <property type="match status" value="1"/>
</dbReference>
<dbReference type="InterPro" id="IPR000847">
    <property type="entry name" value="LysR_HTH_N"/>
</dbReference>
<keyword evidence="4" id="KW-0804">Transcription</keyword>
<organism evidence="6 7">
    <name type="scientific">Sporobacter termitidis DSM 10068</name>
    <dbReference type="NCBI Taxonomy" id="1123282"/>
    <lineage>
        <taxon>Bacteria</taxon>
        <taxon>Bacillati</taxon>
        <taxon>Bacillota</taxon>
        <taxon>Clostridia</taxon>
        <taxon>Eubacteriales</taxon>
        <taxon>Oscillospiraceae</taxon>
        <taxon>Sporobacter</taxon>
    </lineage>
</organism>
<dbReference type="Proteomes" id="UP000183995">
    <property type="component" value="Unassembled WGS sequence"/>
</dbReference>
<dbReference type="AlphaFoldDB" id="A0A1M5YLD4"/>
<dbReference type="PROSITE" id="PS50931">
    <property type="entry name" value="HTH_LYSR"/>
    <property type="match status" value="1"/>
</dbReference>
<dbReference type="EMBL" id="FQXV01000009">
    <property type="protein sequence ID" value="SHI12780.1"/>
    <property type="molecule type" value="Genomic_DNA"/>
</dbReference>
<keyword evidence="7" id="KW-1185">Reference proteome</keyword>
<dbReference type="Pfam" id="PF03466">
    <property type="entry name" value="LysR_substrate"/>
    <property type="match status" value="1"/>
</dbReference>
<dbReference type="SUPFAM" id="SSF46785">
    <property type="entry name" value="Winged helix' DNA-binding domain"/>
    <property type="match status" value="1"/>
</dbReference>
<evidence type="ECO:0000256" key="2">
    <source>
        <dbReference type="ARBA" id="ARBA00023015"/>
    </source>
</evidence>
<feature type="domain" description="HTH lysR-type" evidence="5">
    <location>
        <begin position="1"/>
        <end position="53"/>
    </location>
</feature>
<sequence length="293" mass="32694">MKYFLSVARLLNFTKAAEEQRIAQPSMSQVITAMEKELGAKLFVRNNRSVHLTAAGKVFFDEAKLVVARYDEAVRKTALAAAGAEGTLRVGYWGPYEQILIPRLLARFHRTHPGIELSIRQDDNRVLIRDLESEAVDVVFSSPYPFQNRDGVRCLLLDSSPECAVVYRSHPLAGEARISPRALDNEKFVLLDMPDPQDALKLQRDCLRNGFTPNVISRQTQYTSLIMMVESEIGITLLPRSLEPYTGASLRFIALDGDMTVDICVSWLKNSKNPSIRLLLDIISEEAAPAGSA</sequence>
<dbReference type="STRING" id="1123282.SAMN02745823_02618"/>
<evidence type="ECO:0000313" key="7">
    <source>
        <dbReference type="Proteomes" id="UP000183995"/>
    </source>
</evidence>
<keyword evidence="2" id="KW-0805">Transcription regulation</keyword>
<dbReference type="PANTHER" id="PTHR30346:SF0">
    <property type="entry name" value="HCA OPERON TRANSCRIPTIONAL ACTIVATOR HCAR"/>
    <property type="match status" value="1"/>
</dbReference>
<dbReference type="Pfam" id="PF00126">
    <property type="entry name" value="HTH_1"/>
    <property type="match status" value="1"/>
</dbReference>
<name>A0A1M5YLD4_9FIRM</name>
<dbReference type="PRINTS" id="PR00039">
    <property type="entry name" value="HTHLYSR"/>
</dbReference>
<protein>
    <submittedName>
        <fullName evidence="6">DNA-binding transcriptional regulator, LysR family</fullName>
    </submittedName>
</protein>
<keyword evidence="3 6" id="KW-0238">DNA-binding</keyword>
<dbReference type="PANTHER" id="PTHR30346">
    <property type="entry name" value="TRANSCRIPTIONAL DUAL REGULATOR HCAR-RELATED"/>
    <property type="match status" value="1"/>
</dbReference>
<evidence type="ECO:0000259" key="5">
    <source>
        <dbReference type="PROSITE" id="PS50931"/>
    </source>
</evidence>
<dbReference type="GO" id="GO:0003700">
    <property type="term" value="F:DNA-binding transcription factor activity"/>
    <property type="evidence" value="ECO:0007669"/>
    <property type="project" value="InterPro"/>
</dbReference>
<dbReference type="InterPro" id="IPR005119">
    <property type="entry name" value="LysR_subst-bd"/>
</dbReference>